<organism evidence="5 6">
    <name type="scientific">Porcincola intestinalis</name>
    <dbReference type="NCBI Taxonomy" id="2606632"/>
    <lineage>
        <taxon>Bacteria</taxon>
        <taxon>Bacillati</taxon>
        <taxon>Bacillota</taxon>
        <taxon>Clostridia</taxon>
        <taxon>Lachnospirales</taxon>
        <taxon>Lachnospiraceae</taxon>
        <taxon>Porcincola</taxon>
    </lineage>
</organism>
<dbReference type="SUPFAM" id="SSF53822">
    <property type="entry name" value="Periplasmic binding protein-like I"/>
    <property type="match status" value="1"/>
</dbReference>
<evidence type="ECO:0000256" key="3">
    <source>
        <dbReference type="ARBA" id="ARBA00023163"/>
    </source>
</evidence>
<dbReference type="SUPFAM" id="SSF47413">
    <property type="entry name" value="lambda repressor-like DNA-binding domains"/>
    <property type="match status" value="1"/>
</dbReference>
<dbReference type="InterPro" id="IPR010982">
    <property type="entry name" value="Lambda_DNA-bd_dom_sf"/>
</dbReference>
<sequence length="364" mass="41658">MKLPSTDDKKITRKDIAEMAGVSVSVVSRALNNSGYVEQGKKQKILSLAKQYGYTPHPVAMTLQQVRSRQILFFCKDMQNPFNVDLYYGMIEAAQLRGYLVLFNAAINFDRIRDIMVDGIILQNDRLASIYAEQYGKNYFLPVVAASFGNQEKNAVSIPIVEFDMYEACIRAIEYLRKNGHRNIAYAGPYPRTDNNARSIAWQNTMRNVFKDRLYDYFYGIHYSELGPMEELKKFRADYMNPFSVEETYFEKGKIAANLIVQRNTDATAVICFNDEMAFGMIAQLQRMGVRVPDDISVVSFDCTNQRDAHYPTLTDIGVNPRYQGERLANLLIDKIERKKIAYISKLPIKVFPGDSVKNRNALV</sequence>
<evidence type="ECO:0000256" key="2">
    <source>
        <dbReference type="ARBA" id="ARBA00023125"/>
    </source>
</evidence>
<reference evidence="5 6" key="1">
    <citation type="submission" date="2019-08" db="EMBL/GenBank/DDBJ databases">
        <title>In-depth cultivation of the pig gut microbiome towards novel bacterial diversity and tailored functional studies.</title>
        <authorList>
            <person name="Wylensek D."/>
            <person name="Hitch T.C.A."/>
            <person name="Clavel T."/>
        </authorList>
    </citation>
    <scope>NUCLEOTIDE SEQUENCE [LARGE SCALE GENOMIC DNA]</scope>
    <source>
        <strain evidence="5 6">Oil+RF-744-WCA-WT-11</strain>
    </source>
</reference>
<evidence type="ECO:0000313" key="6">
    <source>
        <dbReference type="Proteomes" id="UP000481852"/>
    </source>
</evidence>
<keyword evidence="2" id="KW-0238">DNA-binding</keyword>
<dbReference type="Gene3D" id="1.10.260.40">
    <property type="entry name" value="lambda repressor-like DNA-binding domains"/>
    <property type="match status" value="1"/>
</dbReference>
<name>A0A6L5X509_9FIRM</name>
<keyword evidence="6" id="KW-1185">Reference proteome</keyword>
<dbReference type="CDD" id="cd01392">
    <property type="entry name" value="HTH_LacI"/>
    <property type="match status" value="1"/>
</dbReference>
<evidence type="ECO:0000259" key="4">
    <source>
        <dbReference type="PROSITE" id="PS50932"/>
    </source>
</evidence>
<dbReference type="InterPro" id="IPR028082">
    <property type="entry name" value="Peripla_BP_I"/>
</dbReference>
<dbReference type="GO" id="GO:0003700">
    <property type="term" value="F:DNA-binding transcription factor activity"/>
    <property type="evidence" value="ECO:0007669"/>
    <property type="project" value="TreeGrafter"/>
</dbReference>
<dbReference type="Proteomes" id="UP000481852">
    <property type="component" value="Unassembled WGS sequence"/>
</dbReference>
<dbReference type="Gene3D" id="3.40.50.2300">
    <property type="match status" value="2"/>
</dbReference>
<dbReference type="GO" id="GO:0000976">
    <property type="term" value="F:transcription cis-regulatory region binding"/>
    <property type="evidence" value="ECO:0007669"/>
    <property type="project" value="TreeGrafter"/>
</dbReference>
<dbReference type="SMART" id="SM00354">
    <property type="entry name" value="HTH_LACI"/>
    <property type="match status" value="1"/>
</dbReference>
<keyword evidence="3" id="KW-0804">Transcription</keyword>
<keyword evidence="1" id="KW-0805">Transcription regulation</keyword>
<dbReference type="PANTHER" id="PTHR30146">
    <property type="entry name" value="LACI-RELATED TRANSCRIPTIONAL REPRESSOR"/>
    <property type="match status" value="1"/>
</dbReference>
<protein>
    <submittedName>
        <fullName evidence="5">LacI family transcriptional regulator</fullName>
    </submittedName>
</protein>
<dbReference type="EMBL" id="VULZ01000005">
    <property type="protein sequence ID" value="MSS14547.1"/>
    <property type="molecule type" value="Genomic_DNA"/>
</dbReference>
<proteinExistence type="predicted"/>
<comment type="caution">
    <text evidence="5">The sequence shown here is derived from an EMBL/GenBank/DDBJ whole genome shotgun (WGS) entry which is preliminary data.</text>
</comment>
<dbReference type="InterPro" id="IPR046335">
    <property type="entry name" value="LacI/GalR-like_sensor"/>
</dbReference>
<dbReference type="PROSITE" id="PS50932">
    <property type="entry name" value="HTH_LACI_2"/>
    <property type="match status" value="1"/>
</dbReference>
<evidence type="ECO:0000313" key="5">
    <source>
        <dbReference type="EMBL" id="MSS14547.1"/>
    </source>
</evidence>
<dbReference type="Pfam" id="PF13377">
    <property type="entry name" value="Peripla_BP_3"/>
    <property type="match status" value="1"/>
</dbReference>
<dbReference type="AlphaFoldDB" id="A0A6L5X509"/>
<dbReference type="Pfam" id="PF00356">
    <property type="entry name" value="LacI"/>
    <property type="match status" value="1"/>
</dbReference>
<accession>A0A6L5X509</accession>
<dbReference type="InterPro" id="IPR000843">
    <property type="entry name" value="HTH_LacI"/>
</dbReference>
<feature type="domain" description="HTH lacI-type" evidence="4">
    <location>
        <begin position="11"/>
        <end position="65"/>
    </location>
</feature>
<gene>
    <name evidence="5" type="ORF">FYJ35_05760</name>
</gene>
<dbReference type="RefSeq" id="WP_154524493.1">
    <property type="nucleotide sequence ID" value="NZ_JAQYJL010000026.1"/>
</dbReference>
<evidence type="ECO:0000256" key="1">
    <source>
        <dbReference type="ARBA" id="ARBA00023015"/>
    </source>
</evidence>
<dbReference type="PANTHER" id="PTHR30146:SF109">
    <property type="entry name" value="HTH-TYPE TRANSCRIPTIONAL REGULATOR GALS"/>
    <property type="match status" value="1"/>
</dbReference>